<evidence type="ECO:0000313" key="1">
    <source>
        <dbReference type="EMBL" id="RGM25105.1"/>
    </source>
</evidence>
<dbReference type="EMBL" id="QSSX01000004">
    <property type="protein sequence ID" value="RGM25105.1"/>
    <property type="molecule type" value="Genomic_DNA"/>
</dbReference>
<comment type="caution">
    <text evidence="1">The sequence shown here is derived from an EMBL/GenBank/DDBJ whole genome shotgun (WGS) entry which is preliminary data.</text>
</comment>
<proteinExistence type="predicted"/>
<organism evidence="1 2">
    <name type="scientific">Mediterraneibacter gnavus</name>
    <name type="common">Ruminococcus gnavus</name>
    <dbReference type="NCBI Taxonomy" id="33038"/>
    <lineage>
        <taxon>Bacteria</taxon>
        <taxon>Bacillati</taxon>
        <taxon>Bacillota</taxon>
        <taxon>Clostridia</taxon>
        <taxon>Lachnospirales</taxon>
        <taxon>Lachnospiraceae</taxon>
        <taxon>Mediterraneibacter</taxon>
    </lineage>
</organism>
<dbReference type="Proteomes" id="UP000260808">
    <property type="component" value="Unassembled WGS sequence"/>
</dbReference>
<reference evidence="1 2" key="1">
    <citation type="submission" date="2018-08" db="EMBL/GenBank/DDBJ databases">
        <title>A genome reference for cultivated species of the human gut microbiota.</title>
        <authorList>
            <person name="Zou Y."/>
            <person name="Xue W."/>
            <person name="Luo G."/>
        </authorList>
    </citation>
    <scope>NUCLEOTIDE SEQUENCE [LARGE SCALE GENOMIC DNA]</scope>
    <source>
        <strain evidence="1 2">TF01-20-2</strain>
    </source>
</reference>
<dbReference type="AlphaFoldDB" id="A0A3E4VCY8"/>
<gene>
    <name evidence="1" type="ORF">DXC31_02525</name>
</gene>
<accession>A0A3E4VCY8</accession>
<evidence type="ECO:0008006" key="3">
    <source>
        <dbReference type="Google" id="ProtNLM"/>
    </source>
</evidence>
<name>A0A3E4VCY8_MEDGN</name>
<sequence>MTPWNLQTALIAEIEKLLADMQMENAAGEIVTGIKGYEQRLPEVTEDEEDQSQFFPYFIVRIEEGNTPSDDEPWLVGTTVLFGIYDDSKETNGHRAILAAMDKVMNRFLERPLLDNKFRANQNVSFALQDEDTYPYYFGGIDIKFYVPKIGRSDDWS</sequence>
<protein>
    <recommendedName>
        <fullName evidence="3">DUF3168 domain-containing protein</fullName>
    </recommendedName>
</protein>
<evidence type="ECO:0000313" key="2">
    <source>
        <dbReference type="Proteomes" id="UP000260808"/>
    </source>
</evidence>